<feature type="region of interest" description="Disordered" evidence="2">
    <location>
        <begin position="1"/>
        <end position="20"/>
    </location>
</feature>
<accession>A0A699J524</accession>
<proteinExistence type="predicted"/>
<organism evidence="3">
    <name type="scientific">Tanacetum cinerariifolium</name>
    <name type="common">Dalmatian daisy</name>
    <name type="synonym">Chrysanthemum cinerariifolium</name>
    <dbReference type="NCBI Taxonomy" id="118510"/>
    <lineage>
        <taxon>Eukaryota</taxon>
        <taxon>Viridiplantae</taxon>
        <taxon>Streptophyta</taxon>
        <taxon>Embryophyta</taxon>
        <taxon>Tracheophyta</taxon>
        <taxon>Spermatophyta</taxon>
        <taxon>Magnoliopsida</taxon>
        <taxon>eudicotyledons</taxon>
        <taxon>Gunneridae</taxon>
        <taxon>Pentapetalae</taxon>
        <taxon>asterids</taxon>
        <taxon>campanulids</taxon>
        <taxon>Asterales</taxon>
        <taxon>Asteraceae</taxon>
        <taxon>Asteroideae</taxon>
        <taxon>Anthemideae</taxon>
        <taxon>Anthemidinae</taxon>
        <taxon>Tanacetum</taxon>
    </lineage>
</organism>
<sequence length="195" mass="22206">TDSNTTSDSTNISHRGGEIDHYAEKCQVTSPLLNPSPVNMTTEFANQTLESENISLKKTVAQFQKDFSKMEAHCVNLELKYLNQALKFEQHGQILNETSNKAKIKKEIKVLETINIKLEHNVAKLLAENENLHKENEHLEETYNDLYDSIKKTRVQTKDHNDSLITQINSKTVKNANLKAQIQEKIFANAALKNE</sequence>
<comment type="caution">
    <text evidence="3">The sequence shown here is derived from an EMBL/GenBank/DDBJ whole genome shotgun (WGS) entry which is preliminary data.</text>
</comment>
<feature type="compositionally biased region" description="Low complexity" evidence="2">
    <location>
        <begin position="1"/>
        <end position="13"/>
    </location>
</feature>
<name>A0A699J524_TANCI</name>
<reference evidence="3" key="1">
    <citation type="journal article" date="2019" name="Sci. Rep.">
        <title>Draft genome of Tanacetum cinerariifolium, the natural source of mosquito coil.</title>
        <authorList>
            <person name="Yamashiro T."/>
            <person name="Shiraishi A."/>
            <person name="Satake H."/>
            <person name="Nakayama K."/>
        </authorList>
    </citation>
    <scope>NUCLEOTIDE SEQUENCE</scope>
</reference>
<protein>
    <recommendedName>
        <fullName evidence="4">Reverse transcriptase zinc-binding domain-containing protein</fullName>
    </recommendedName>
</protein>
<feature type="non-terminal residue" evidence="3">
    <location>
        <position position="1"/>
    </location>
</feature>
<gene>
    <name evidence="3" type="ORF">Tci_584438</name>
</gene>
<evidence type="ECO:0000256" key="2">
    <source>
        <dbReference type="SAM" id="MobiDB-lite"/>
    </source>
</evidence>
<evidence type="ECO:0008006" key="4">
    <source>
        <dbReference type="Google" id="ProtNLM"/>
    </source>
</evidence>
<feature type="coiled-coil region" evidence="1">
    <location>
        <begin position="101"/>
        <end position="149"/>
    </location>
</feature>
<dbReference type="AlphaFoldDB" id="A0A699J524"/>
<evidence type="ECO:0000313" key="3">
    <source>
        <dbReference type="EMBL" id="GFA12466.1"/>
    </source>
</evidence>
<keyword evidence="1" id="KW-0175">Coiled coil</keyword>
<dbReference type="EMBL" id="BKCJ010372642">
    <property type="protein sequence ID" value="GFA12466.1"/>
    <property type="molecule type" value="Genomic_DNA"/>
</dbReference>
<evidence type="ECO:0000256" key="1">
    <source>
        <dbReference type="SAM" id="Coils"/>
    </source>
</evidence>